<evidence type="ECO:0000313" key="1">
    <source>
        <dbReference type="EMBL" id="MFC5862063.1"/>
    </source>
</evidence>
<proteinExistence type="predicted"/>
<dbReference type="EMBL" id="JBHSPH010000002">
    <property type="protein sequence ID" value="MFC5862063.1"/>
    <property type="molecule type" value="Genomic_DNA"/>
</dbReference>
<protein>
    <submittedName>
        <fullName evidence="1">Uncharacterized protein</fullName>
    </submittedName>
</protein>
<name>A0ABW1EGE3_9BACT</name>
<sequence>MENAHLRLGRLEYQRNSGKQQTRIWLHVDRYIGEGQQAHLLSAFGNDAEVGAVTAAIHEDHELELISPDGSKSTARFGKHVACHKGLLKPAGYPRPVRHLLVSSHSLQSNGSAGKTILMNYEEETLDLAWSTLVSLLGLPADPRWAGYILAQLDVDDRVRRITGIGCEPVIIQATRADLLARVGKALIDGMLPFPEKNGPVQWPTFSLEQLLRVA</sequence>
<comment type="caution">
    <text evidence="1">The sequence shown here is derived from an EMBL/GenBank/DDBJ whole genome shotgun (WGS) entry which is preliminary data.</text>
</comment>
<gene>
    <name evidence="1" type="ORF">ACFPT7_07145</name>
</gene>
<evidence type="ECO:0000313" key="2">
    <source>
        <dbReference type="Proteomes" id="UP001596091"/>
    </source>
</evidence>
<accession>A0ABW1EGE3</accession>
<keyword evidence="2" id="KW-1185">Reference proteome</keyword>
<organism evidence="1 2">
    <name type="scientific">Acidicapsa dinghuensis</name>
    <dbReference type="NCBI Taxonomy" id="2218256"/>
    <lineage>
        <taxon>Bacteria</taxon>
        <taxon>Pseudomonadati</taxon>
        <taxon>Acidobacteriota</taxon>
        <taxon>Terriglobia</taxon>
        <taxon>Terriglobales</taxon>
        <taxon>Acidobacteriaceae</taxon>
        <taxon>Acidicapsa</taxon>
    </lineage>
</organism>
<reference evidence="2" key="1">
    <citation type="journal article" date="2019" name="Int. J. Syst. Evol. Microbiol.">
        <title>The Global Catalogue of Microorganisms (GCM) 10K type strain sequencing project: providing services to taxonomists for standard genome sequencing and annotation.</title>
        <authorList>
            <consortium name="The Broad Institute Genomics Platform"/>
            <consortium name="The Broad Institute Genome Sequencing Center for Infectious Disease"/>
            <person name="Wu L."/>
            <person name="Ma J."/>
        </authorList>
    </citation>
    <scope>NUCLEOTIDE SEQUENCE [LARGE SCALE GENOMIC DNA]</scope>
    <source>
        <strain evidence="2">JCM 4087</strain>
    </source>
</reference>
<dbReference type="Proteomes" id="UP001596091">
    <property type="component" value="Unassembled WGS sequence"/>
</dbReference>
<dbReference type="RefSeq" id="WP_263338112.1">
    <property type="nucleotide sequence ID" value="NZ_JAGSYH010000004.1"/>
</dbReference>